<keyword evidence="2" id="KW-0012">Acyltransferase</keyword>
<evidence type="ECO:0000256" key="3">
    <source>
        <dbReference type="ARBA" id="ARBA00038502"/>
    </source>
</evidence>
<comment type="caution">
    <text evidence="5">The sequence shown here is derived from an EMBL/GenBank/DDBJ whole genome shotgun (WGS) entry which is preliminary data.</text>
</comment>
<dbReference type="RefSeq" id="WP_189499581.1">
    <property type="nucleotide sequence ID" value="NZ_BMZH01000020.1"/>
</dbReference>
<evidence type="ECO:0000256" key="2">
    <source>
        <dbReference type="ARBA" id="ARBA00023315"/>
    </source>
</evidence>
<dbReference type="SUPFAM" id="SSF55729">
    <property type="entry name" value="Acyl-CoA N-acyltransferases (Nat)"/>
    <property type="match status" value="1"/>
</dbReference>
<evidence type="ECO:0000259" key="4">
    <source>
        <dbReference type="PROSITE" id="PS51186"/>
    </source>
</evidence>
<evidence type="ECO:0000313" key="6">
    <source>
        <dbReference type="Proteomes" id="UP000634004"/>
    </source>
</evidence>
<accession>A0A8J3CSQ5</accession>
<dbReference type="Gene3D" id="3.40.630.30">
    <property type="match status" value="1"/>
</dbReference>
<reference evidence="5" key="1">
    <citation type="journal article" date="2014" name="Int. J. Syst. Evol. Microbiol.">
        <title>Complete genome sequence of Corynebacterium casei LMG S-19264T (=DSM 44701T), isolated from a smear-ripened cheese.</title>
        <authorList>
            <consortium name="US DOE Joint Genome Institute (JGI-PGF)"/>
            <person name="Walter F."/>
            <person name="Albersmeier A."/>
            <person name="Kalinowski J."/>
            <person name="Ruckert C."/>
        </authorList>
    </citation>
    <scope>NUCLEOTIDE SEQUENCE</scope>
    <source>
        <strain evidence="5">KCTC 32513</strain>
    </source>
</reference>
<keyword evidence="6" id="KW-1185">Reference proteome</keyword>
<reference evidence="5" key="2">
    <citation type="submission" date="2020-09" db="EMBL/GenBank/DDBJ databases">
        <authorList>
            <person name="Sun Q."/>
            <person name="Kim S."/>
        </authorList>
    </citation>
    <scope>NUCLEOTIDE SEQUENCE</scope>
    <source>
        <strain evidence="5">KCTC 32513</strain>
    </source>
</reference>
<protein>
    <submittedName>
        <fullName evidence="5">Ribosomal-protein-alanine N-acetyltransferase</fullName>
    </submittedName>
</protein>
<dbReference type="InterPro" id="IPR016181">
    <property type="entry name" value="Acyl_CoA_acyltransferase"/>
</dbReference>
<proteinExistence type="inferred from homology"/>
<dbReference type="PANTHER" id="PTHR43792:SF8">
    <property type="entry name" value="[RIBOSOMAL PROTEIN US5]-ALANINE N-ACETYLTRANSFERASE"/>
    <property type="match status" value="1"/>
</dbReference>
<dbReference type="InterPro" id="IPR000182">
    <property type="entry name" value="GNAT_dom"/>
</dbReference>
<dbReference type="Pfam" id="PF13302">
    <property type="entry name" value="Acetyltransf_3"/>
    <property type="match status" value="1"/>
</dbReference>
<feature type="domain" description="N-acetyltransferase" evidence="4">
    <location>
        <begin position="23"/>
        <end position="194"/>
    </location>
</feature>
<dbReference type="InterPro" id="IPR051531">
    <property type="entry name" value="N-acetyltransferase"/>
</dbReference>
<dbReference type="GO" id="GO:0005737">
    <property type="term" value="C:cytoplasm"/>
    <property type="evidence" value="ECO:0007669"/>
    <property type="project" value="TreeGrafter"/>
</dbReference>
<gene>
    <name evidence="5" type="primary">rimJ</name>
    <name evidence="5" type="ORF">GCM10009069_28700</name>
</gene>
<evidence type="ECO:0000313" key="5">
    <source>
        <dbReference type="EMBL" id="GHB04392.1"/>
    </source>
</evidence>
<evidence type="ECO:0000256" key="1">
    <source>
        <dbReference type="ARBA" id="ARBA00022679"/>
    </source>
</evidence>
<dbReference type="PANTHER" id="PTHR43792">
    <property type="entry name" value="GNAT FAMILY, PUTATIVE (AFU_ORTHOLOGUE AFUA_3G00765)-RELATED-RELATED"/>
    <property type="match status" value="1"/>
</dbReference>
<organism evidence="5 6">
    <name type="scientific">Algimonas arctica</name>
    <dbReference type="NCBI Taxonomy" id="1479486"/>
    <lineage>
        <taxon>Bacteria</taxon>
        <taxon>Pseudomonadati</taxon>
        <taxon>Pseudomonadota</taxon>
        <taxon>Alphaproteobacteria</taxon>
        <taxon>Maricaulales</taxon>
        <taxon>Robiginitomaculaceae</taxon>
        <taxon>Algimonas</taxon>
    </lineage>
</organism>
<dbReference type="Proteomes" id="UP000634004">
    <property type="component" value="Unassembled WGS sequence"/>
</dbReference>
<comment type="similarity">
    <text evidence="3">Belongs to the acetyltransferase family. RimJ subfamily.</text>
</comment>
<dbReference type="PROSITE" id="PS51186">
    <property type="entry name" value="GNAT"/>
    <property type="match status" value="1"/>
</dbReference>
<keyword evidence="1" id="KW-0808">Transferase</keyword>
<dbReference type="GO" id="GO:0008999">
    <property type="term" value="F:protein-N-terminal-alanine acetyltransferase activity"/>
    <property type="evidence" value="ECO:0007669"/>
    <property type="project" value="TreeGrafter"/>
</dbReference>
<dbReference type="EMBL" id="BMZH01000020">
    <property type="protein sequence ID" value="GHB04392.1"/>
    <property type="molecule type" value="Genomic_DNA"/>
</dbReference>
<name>A0A8J3CSQ5_9PROT</name>
<dbReference type="AlphaFoldDB" id="A0A8J3CSQ5"/>
<sequence length="194" mass="21816">MSRFGQRVTTDTDITVPGSGAMLVLRHPRWTDFEEWVDIRRRDADYLRPWEPDWAEGHLSRASYKTRLTVFKKLVATDKAYPFHIVRSDTGGLIGAANLTHVERGAAQSAKLGYWVSRTEMNRGHGRAAVKALTGFAFDTLSLHRVEAAVKADNTPSVRVLESNGYVYEGTGRGLLRINGEWADHAIYARLRTD</sequence>